<dbReference type="EMBL" id="JAFELM010000030">
    <property type="protein sequence ID" value="MBM6618094.1"/>
    <property type="molecule type" value="Genomic_DNA"/>
</dbReference>
<dbReference type="PANTHER" id="PTHR13774">
    <property type="entry name" value="PHENAZINE BIOSYNTHESIS PROTEIN"/>
    <property type="match status" value="1"/>
</dbReference>
<reference evidence="1 2" key="1">
    <citation type="submission" date="2021-02" db="EMBL/GenBank/DDBJ databases">
        <title>Bacillus sp. RD4P76, an endophyte from a halophyte.</title>
        <authorList>
            <person name="Sun J.-Q."/>
        </authorList>
    </citation>
    <scope>NUCLEOTIDE SEQUENCE [LARGE SCALE GENOMIC DNA]</scope>
    <source>
        <strain evidence="1 2">RD4P76</strain>
    </source>
</reference>
<dbReference type="PANTHER" id="PTHR13774:SF32">
    <property type="entry name" value="ANTISENSE-ENHANCING SEQUENCE 1"/>
    <property type="match status" value="1"/>
</dbReference>
<gene>
    <name evidence="1" type="ORF">JR050_10535</name>
</gene>
<evidence type="ECO:0000313" key="2">
    <source>
        <dbReference type="Proteomes" id="UP001518925"/>
    </source>
</evidence>
<organism evidence="1 2">
    <name type="scientific">Bacillus suaedaesalsae</name>
    <dbReference type="NCBI Taxonomy" id="2810349"/>
    <lineage>
        <taxon>Bacteria</taxon>
        <taxon>Bacillati</taxon>
        <taxon>Bacillota</taxon>
        <taxon>Bacilli</taxon>
        <taxon>Bacillales</taxon>
        <taxon>Bacillaceae</taxon>
        <taxon>Bacillus</taxon>
    </lineage>
</organism>
<dbReference type="Gene3D" id="3.10.310.10">
    <property type="entry name" value="Diaminopimelate Epimerase, Chain A, domain 1"/>
    <property type="match status" value="2"/>
</dbReference>
<dbReference type="InterPro" id="IPR003719">
    <property type="entry name" value="Phenazine_PhzF-like"/>
</dbReference>
<evidence type="ECO:0000313" key="1">
    <source>
        <dbReference type="EMBL" id="MBM6618094.1"/>
    </source>
</evidence>
<comment type="caution">
    <text evidence="1">The sequence shown here is derived from an EMBL/GenBank/DDBJ whole genome shotgun (WGS) entry which is preliminary data.</text>
</comment>
<dbReference type="NCBIfam" id="TIGR00654">
    <property type="entry name" value="PhzF_family"/>
    <property type="match status" value="1"/>
</dbReference>
<dbReference type="RefSeq" id="WP_204203461.1">
    <property type="nucleotide sequence ID" value="NZ_JAFELM010000030.1"/>
</dbReference>
<name>A0ABS2DHX9_9BACI</name>
<accession>A0ABS2DHX9</accession>
<proteinExistence type="predicted"/>
<sequence length="306" mass="33920">MKTLNYYLLDVFTNEPFGGNQLAVFMDGQGLSTAQMQTIAKELNLSETVFLLPPELSTSSYKLRIFTPKTELPFAGHPTIGTAYLLATLGLVKTTAGYNEIKLEENVGQITVHIYAENEKVIKVDMLQPIPQKVNKDINNKTMAALLSINEDDIHTNLPIEIISAGIPFVYVPVKSLQAMKNIEFRLDVWNNEFANSEETQHIFVFSLETDNPLVNVHSRMFAPAMGITEDPATGSASGPLGFYLVTHNLIEEKGGQYHFISEQGIEMGRPSQIEVTIKKEVDNLTEVKVGGSAIIMAEGKMFLHI</sequence>
<dbReference type="Pfam" id="PF02567">
    <property type="entry name" value="PhzC-PhzF"/>
    <property type="match status" value="1"/>
</dbReference>
<dbReference type="PIRSF" id="PIRSF016184">
    <property type="entry name" value="PhzC_PhzF"/>
    <property type="match status" value="1"/>
</dbReference>
<protein>
    <submittedName>
        <fullName evidence="1">PhzF family phenazine biosynthesis protein</fullName>
    </submittedName>
</protein>
<keyword evidence="2" id="KW-1185">Reference proteome</keyword>
<dbReference type="SUPFAM" id="SSF54506">
    <property type="entry name" value="Diaminopimelate epimerase-like"/>
    <property type="match status" value="1"/>
</dbReference>
<dbReference type="Proteomes" id="UP001518925">
    <property type="component" value="Unassembled WGS sequence"/>
</dbReference>